<proteinExistence type="predicted"/>
<dbReference type="PANTHER" id="PTHR43767">
    <property type="entry name" value="LONG-CHAIN-FATTY-ACID--COA LIGASE"/>
    <property type="match status" value="1"/>
</dbReference>
<feature type="domain" description="AMP-dependent synthetase/ligase" evidence="1">
    <location>
        <begin position="13"/>
        <end position="398"/>
    </location>
</feature>
<evidence type="ECO:0000259" key="1">
    <source>
        <dbReference type="Pfam" id="PF00501"/>
    </source>
</evidence>
<dbReference type="InterPro" id="IPR020845">
    <property type="entry name" value="AMP-binding_CS"/>
</dbReference>
<keyword evidence="3" id="KW-0436">Ligase</keyword>
<comment type="caution">
    <text evidence="3">The sequence shown here is derived from an EMBL/GenBank/DDBJ whole genome shotgun (WGS) entry which is preliminary data.</text>
</comment>
<evidence type="ECO:0000259" key="2">
    <source>
        <dbReference type="Pfam" id="PF13193"/>
    </source>
</evidence>
<dbReference type="PROSITE" id="PS00455">
    <property type="entry name" value="AMP_BINDING"/>
    <property type="match status" value="1"/>
</dbReference>
<evidence type="ECO:0000313" key="4">
    <source>
        <dbReference type="Proteomes" id="UP001431429"/>
    </source>
</evidence>
<name>A0ABT0UXV2_9ACTN</name>
<dbReference type="InterPro" id="IPR045851">
    <property type="entry name" value="AMP-bd_C_sf"/>
</dbReference>
<accession>A0ABT0UXV2</accession>
<dbReference type="Gene3D" id="3.40.50.12780">
    <property type="entry name" value="N-terminal domain of ligase-like"/>
    <property type="match status" value="1"/>
</dbReference>
<organism evidence="3 4">
    <name type="scientific">Streptomyces albipurpureus</name>
    <dbReference type="NCBI Taxonomy" id="2897419"/>
    <lineage>
        <taxon>Bacteria</taxon>
        <taxon>Bacillati</taxon>
        <taxon>Actinomycetota</taxon>
        <taxon>Actinomycetes</taxon>
        <taxon>Kitasatosporales</taxon>
        <taxon>Streptomycetaceae</taxon>
        <taxon>Streptomyces</taxon>
    </lineage>
</organism>
<dbReference type="GO" id="GO:0016874">
    <property type="term" value="F:ligase activity"/>
    <property type="evidence" value="ECO:0007669"/>
    <property type="project" value="UniProtKB-KW"/>
</dbReference>
<keyword evidence="4" id="KW-1185">Reference proteome</keyword>
<dbReference type="Gene3D" id="3.30.300.30">
    <property type="match status" value="1"/>
</dbReference>
<sequence length="542" mass="58637">MNLGGYLSRSSMYWPDLEALVCGDRRWSYRELEDSTNRLASALLGRGLAPGDAVATFAGNCGELVETEMALYKSGLLRVPINARLGAEEVAHILTDADVRMVFVDTAHAGSVLKAIERGGLDCAVVDYEGRADHHGTDQATARGHHPLGTATAERTASTSGYQDLLAEGSTAPIAVEVSEDDPAVLNFTSGSTGKLKAAVQTHGNRLANMRKRIMSPEGPPSCEERFLAPGPITHASGMAVLACLARGAKVVVLPEWDTGTFLATVEAERITSAFLVPTMLTMVLAHPDVTTRDLSSLRHIRVGGAPVPPQRLREAMATLGPVVMQGYGQGETTSGITIMTHEDMQRAVTSDPDLLMSCGRAWFDTEVRVVDENGVPQPAGVSGEVVARGPDCAREYWNEPELSAETFRNGWVHTGDIGYLRHDGYLFIVDRIKDMIISGGFNIYCSEVEAALYEHPAVLETCVVGVPDEHWGEAVKAVVVRRPGSDVTTDELIEFCAGRLARMKKPRSVDFAEHLPVNRNGKLDRRAVRAPYWADAARHVN</sequence>
<dbReference type="CDD" id="cd17631">
    <property type="entry name" value="FACL_FadD13-like"/>
    <property type="match status" value="1"/>
</dbReference>
<dbReference type="RefSeq" id="WP_250923698.1">
    <property type="nucleotide sequence ID" value="NZ_JAMQAW010000072.1"/>
</dbReference>
<dbReference type="Proteomes" id="UP001431429">
    <property type="component" value="Unassembled WGS sequence"/>
</dbReference>
<dbReference type="InterPro" id="IPR025110">
    <property type="entry name" value="AMP-bd_C"/>
</dbReference>
<dbReference type="PANTHER" id="PTHR43767:SF7">
    <property type="entry name" value="MEDIUM_LONG-CHAIN-FATTY-ACID--COA LIGASE FADD8"/>
    <property type="match status" value="1"/>
</dbReference>
<dbReference type="InterPro" id="IPR042099">
    <property type="entry name" value="ANL_N_sf"/>
</dbReference>
<evidence type="ECO:0000313" key="3">
    <source>
        <dbReference type="EMBL" id="MCM2393397.1"/>
    </source>
</evidence>
<dbReference type="EMBL" id="JAMQAW010000072">
    <property type="protein sequence ID" value="MCM2393397.1"/>
    <property type="molecule type" value="Genomic_DNA"/>
</dbReference>
<dbReference type="InterPro" id="IPR000873">
    <property type="entry name" value="AMP-dep_synth/lig_dom"/>
</dbReference>
<feature type="domain" description="AMP-binding enzyme C-terminal" evidence="2">
    <location>
        <begin position="448"/>
        <end position="523"/>
    </location>
</feature>
<dbReference type="Pfam" id="PF13193">
    <property type="entry name" value="AMP-binding_C"/>
    <property type="match status" value="1"/>
</dbReference>
<dbReference type="Pfam" id="PF00501">
    <property type="entry name" value="AMP-binding"/>
    <property type="match status" value="1"/>
</dbReference>
<protein>
    <submittedName>
        <fullName evidence="3">Long-chain fatty acid--CoA ligase</fullName>
    </submittedName>
</protein>
<gene>
    <name evidence="3" type="ORF">NBG84_34860</name>
</gene>
<dbReference type="SUPFAM" id="SSF56801">
    <property type="entry name" value="Acetyl-CoA synthetase-like"/>
    <property type="match status" value="1"/>
</dbReference>
<reference evidence="3" key="1">
    <citation type="submission" date="2022-06" db="EMBL/GenBank/DDBJ databases">
        <title>Genome public.</title>
        <authorList>
            <person name="Sun Q."/>
        </authorList>
    </citation>
    <scope>NUCLEOTIDE SEQUENCE</scope>
    <source>
        <strain evidence="3">CWNU-1</strain>
    </source>
</reference>
<dbReference type="InterPro" id="IPR050237">
    <property type="entry name" value="ATP-dep_AMP-bd_enzyme"/>
</dbReference>